<accession>A0A2I1H797</accession>
<protein>
    <submittedName>
        <fullName evidence="2">Uncharacterized protein</fullName>
    </submittedName>
</protein>
<proteinExistence type="predicted"/>
<dbReference type="EMBL" id="LLXI01001677">
    <property type="protein sequence ID" value="PKY54747.1"/>
    <property type="molecule type" value="Genomic_DNA"/>
</dbReference>
<feature type="region of interest" description="Disordered" evidence="1">
    <location>
        <begin position="135"/>
        <end position="169"/>
    </location>
</feature>
<dbReference type="VEuPathDB" id="FungiDB:RhiirFUN_005052"/>
<keyword evidence="3" id="KW-1185">Reference proteome</keyword>
<dbReference type="Proteomes" id="UP000234323">
    <property type="component" value="Unassembled WGS sequence"/>
</dbReference>
<evidence type="ECO:0000256" key="1">
    <source>
        <dbReference type="SAM" id="MobiDB-lite"/>
    </source>
</evidence>
<sequence length="413" mass="46537">MDNFNEMQNTAYNKVHLNTPNVFIKDKRVDSSEFFSVDATTLRGISAEINDESEQLYELLLNKKDDIDRVLKSQPVYAIGPSFDKNCFSPSITCWVTSCLEQSILEQLEELFNYEYIAESEVIEVVEPMDGIVLSSDHNTTERSHGGNDAGCSGDDRSGGGHSGDDNSGDDDKFISVSSVAHVGTEDHIQTLDIRTHFHAKIDQINQKFFINVDVITCGVNEVLSTKWKQLAREGYGYSLESLRIEIAPIASGNYRGALIWEDCLFPREENVTTISDEWKLRIAGTCATGYIWHYELKSDVPKLEFRPGSHICGGRIVSENLCGFRVTVTEILRFKFTSYTPKPSRYRFMKCPKIAHVLEMTFNDLKDFNKKFATLGCHTGDVDEGTFLVSDMSHNKTTITNSGIVDFERSDD</sequence>
<feature type="compositionally biased region" description="Basic and acidic residues" evidence="1">
    <location>
        <begin position="154"/>
        <end position="169"/>
    </location>
</feature>
<name>A0A2I1H797_9GLOM</name>
<dbReference type="VEuPathDB" id="FungiDB:FUN_005383"/>
<evidence type="ECO:0000313" key="3">
    <source>
        <dbReference type="Proteomes" id="UP000234323"/>
    </source>
</evidence>
<dbReference type="VEuPathDB" id="FungiDB:FUN_001454"/>
<evidence type="ECO:0000313" key="2">
    <source>
        <dbReference type="EMBL" id="PKY54747.1"/>
    </source>
</evidence>
<reference evidence="2 3" key="1">
    <citation type="submission" date="2015-10" db="EMBL/GenBank/DDBJ databases">
        <title>Genome analyses suggest a sexual origin of heterokaryosis in a supposedly ancient asexual fungus.</title>
        <authorList>
            <person name="Ropars J."/>
            <person name="Sedzielewska K."/>
            <person name="Noel J."/>
            <person name="Charron P."/>
            <person name="Farinelli L."/>
            <person name="Marton T."/>
            <person name="Kruger M."/>
            <person name="Pelin A."/>
            <person name="Brachmann A."/>
            <person name="Corradi N."/>
        </authorList>
    </citation>
    <scope>NUCLEOTIDE SEQUENCE [LARGE SCALE GENOMIC DNA]</scope>
    <source>
        <strain evidence="2 3">A4</strain>
    </source>
</reference>
<dbReference type="AlphaFoldDB" id="A0A2I1H797"/>
<dbReference type="VEuPathDB" id="FungiDB:RhiirA1_459275"/>
<organism evidence="2 3">
    <name type="scientific">Rhizophagus irregularis</name>
    <dbReference type="NCBI Taxonomy" id="588596"/>
    <lineage>
        <taxon>Eukaryota</taxon>
        <taxon>Fungi</taxon>
        <taxon>Fungi incertae sedis</taxon>
        <taxon>Mucoromycota</taxon>
        <taxon>Glomeromycotina</taxon>
        <taxon>Glomeromycetes</taxon>
        <taxon>Glomerales</taxon>
        <taxon>Glomeraceae</taxon>
        <taxon>Rhizophagus</taxon>
    </lineage>
</organism>
<gene>
    <name evidence="2" type="ORF">RhiirA4_473729</name>
</gene>
<comment type="caution">
    <text evidence="2">The sequence shown here is derived from an EMBL/GenBank/DDBJ whole genome shotgun (WGS) entry which is preliminary data.</text>
</comment>